<name>A0A0P0V680_ORYSJ</name>
<organism evidence="2 3">
    <name type="scientific">Oryza sativa subsp. japonica</name>
    <name type="common">Rice</name>
    <dbReference type="NCBI Taxonomy" id="39947"/>
    <lineage>
        <taxon>Eukaryota</taxon>
        <taxon>Viridiplantae</taxon>
        <taxon>Streptophyta</taxon>
        <taxon>Embryophyta</taxon>
        <taxon>Tracheophyta</taxon>
        <taxon>Spermatophyta</taxon>
        <taxon>Magnoliopsida</taxon>
        <taxon>Liliopsida</taxon>
        <taxon>Poales</taxon>
        <taxon>Poaceae</taxon>
        <taxon>BOP clade</taxon>
        <taxon>Oryzoideae</taxon>
        <taxon>Oryzeae</taxon>
        <taxon>Oryzinae</taxon>
        <taxon>Oryza</taxon>
        <taxon>Oryza sativa</taxon>
    </lineage>
</organism>
<dbReference type="AlphaFoldDB" id="A0A0P0V680"/>
<dbReference type="EMBL" id="AP014957">
    <property type="protein sequence ID" value="BAS73568.1"/>
    <property type="molecule type" value="Genomic_DNA"/>
</dbReference>
<reference evidence="3" key="1">
    <citation type="journal article" date="2005" name="Nature">
        <title>The map-based sequence of the rice genome.</title>
        <authorList>
            <consortium name="International rice genome sequencing project (IRGSP)"/>
            <person name="Matsumoto T."/>
            <person name="Wu J."/>
            <person name="Kanamori H."/>
            <person name="Katayose Y."/>
            <person name="Fujisawa M."/>
            <person name="Namiki N."/>
            <person name="Mizuno H."/>
            <person name="Yamamoto K."/>
            <person name="Antonio B.A."/>
            <person name="Baba T."/>
            <person name="Sakata K."/>
            <person name="Nagamura Y."/>
            <person name="Aoki H."/>
            <person name="Arikawa K."/>
            <person name="Arita K."/>
            <person name="Bito T."/>
            <person name="Chiden Y."/>
            <person name="Fujitsuka N."/>
            <person name="Fukunaka R."/>
            <person name="Hamada M."/>
            <person name="Harada C."/>
            <person name="Hayashi A."/>
            <person name="Hijishita S."/>
            <person name="Honda M."/>
            <person name="Hosokawa S."/>
            <person name="Ichikawa Y."/>
            <person name="Idonuma A."/>
            <person name="Iijima M."/>
            <person name="Ikeda M."/>
            <person name="Ikeno M."/>
            <person name="Ito K."/>
            <person name="Ito S."/>
            <person name="Ito T."/>
            <person name="Ito Y."/>
            <person name="Ito Y."/>
            <person name="Iwabuchi A."/>
            <person name="Kamiya K."/>
            <person name="Karasawa W."/>
            <person name="Kurita K."/>
            <person name="Katagiri S."/>
            <person name="Kikuta A."/>
            <person name="Kobayashi H."/>
            <person name="Kobayashi N."/>
            <person name="Machita K."/>
            <person name="Maehara T."/>
            <person name="Masukawa M."/>
            <person name="Mizubayashi T."/>
            <person name="Mukai Y."/>
            <person name="Nagasaki H."/>
            <person name="Nagata Y."/>
            <person name="Naito S."/>
            <person name="Nakashima M."/>
            <person name="Nakama Y."/>
            <person name="Nakamichi Y."/>
            <person name="Nakamura M."/>
            <person name="Meguro A."/>
            <person name="Negishi M."/>
            <person name="Ohta I."/>
            <person name="Ohta T."/>
            <person name="Okamoto M."/>
            <person name="Ono N."/>
            <person name="Saji S."/>
            <person name="Sakaguchi M."/>
            <person name="Sakai K."/>
            <person name="Shibata M."/>
            <person name="Shimokawa T."/>
            <person name="Song J."/>
            <person name="Takazaki Y."/>
            <person name="Terasawa K."/>
            <person name="Tsugane M."/>
            <person name="Tsuji K."/>
            <person name="Ueda S."/>
            <person name="Waki K."/>
            <person name="Yamagata H."/>
            <person name="Yamamoto M."/>
            <person name="Yamamoto S."/>
            <person name="Yamane H."/>
            <person name="Yoshiki S."/>
            <person name="Yoshihara R."/>
            <person name="Yukawa K."/>
            <person name="Zhong H."/>
            <person name="Yano M."/>
            <person name="Yuan Q."/>
            <person name="Ouyang S."/>
            <person name="Liu J."/>
            <person name="Jones K.M."/>
            <person name="Gansberger K."/>
            <person name="Moffat K."/>
            <person name="Hill J."/>
            <person name="Bera J."/>
            <person name="Fadrosh D."/>
            <person name="Jin S."/>
            <person name="Johri S."/>
            <person name="Kim M."/>
            <person name="Overton L."/>
            <person name="Reardon M."/>
            <person name="Tsitrin T."/>
            <person name="Vuong H."/>
            <person name="Weaver B."/>
            <person name="Ciecko A."/>
            <person name="Tallon L."/>
            <person name="Jackson J."/>
            <person name="Pai G."/>
            <person name="Aken S.V."/>
            <person name="Utterback T."/>
            <person name="Reidmuller S."/>
            <person name="Feldblyum T."/>
            <person name="Hsiao J."/>
            <person name="Zismann V."/>
            <person name="Iobst S."/>
            <person name="de Vazeille A.R."/>
            <person name="Buell C.R."/>
            <person name="Ying K."/>
            <person name="Li Y."/>
            <person name="Lu T."/>
            <person name="Huang Y."/>
            <person name="Zhao Q."/>
            <person name="Feng Q."/>
            <person name="Zhang L."/>
            <person name="Zhu J."/>
            <person name="Weng Q."/>
            <person name="Mu J."/>
            <person name="Lu Y."/>
            <person name="Fan D."/>
            <person name="Liu Y."/>
            <person name="Guan J."/>
            <person name="Zhang Y."/>
            <person name="Yu S."/>
            <person name="Liu X."/>
            <person name="Zhang Y."/>
            <person name="Hong G."/>
            <person name="Han B."/>
            <person name="Choisne N."/>
            <person name="Demange N."/>
            <person name="Orjeda G."/>
            <person name="Samain S."/>
            <person name="Cattolico L."/>
            <person name="Pelletier E."/>
            <person name="Couloux A."/>
            <person name="Segurens B."/>
            <person name="Wincker P."/>
            <person name="D'Hont A."/>
            <person name="Scarpelli C."/>
            <person name="Weissenbach J."/>
            <person name="Salanoubat M."/>
            <person name="Quetier F."/>
            <person name="Yu Y."/>
            <person name="Kim H.R."/>
            <person name="Rambo T."/>
            <person name="Currie J."/>
            <person name="Collura K."/>
            <person name="Luo M."/>
            <person name="Yang T."/>
            <person name="Ammiraju J.S.S."/>
            <person name="Engler F."/>
            <person name="Soderlund C."/>
            <person name="Wing R.A."/>
            <person name="Palmer L.E."/>
            <person name="de la Bastide M."/>
            <person name="Spiegel L."/>
            <person name="Nascimento L."/>
            <person name="Zutavern T."/>
            <person name="O'Shaughnessy A."/>
            <person name="Dike S."/>
            <person name="Dedhia N."/>
            <person name="Preston R."/>
            <person name="Balija V."/>
            <person name="McCombie W.R."/>
            <person name="Chow T."/>
            <person name="Chen H."/>
            <person name="Chung M."/>
            <person name="Chen C."/>
            <person name="Shaw J."/>
            <person name="Wu H."/>
            <person name="Hsiao K."/>
            <person name="Chao Y."/>
            <person name="Chu M."/>
            <person name="Cheng C."/>
            <person name="Hour A."/>
            <person name="Lee P."/>
            <person name="Lin S."/>
            <person name="Lin Y."/>
            <person name="Liou J."/>
            <person name="Liu S."/>
            <person name="Hsing Y."/>
            <person name="Raghuvanshi S."/>
            <person name="Mohanty A."/>
            <person name="Bharti A.K."/>
            <person name="Gaur A."/>
            <person name="Gupta V."/>
            <person name="Kumar D."/>
            <person name="Ravi V."/>
            <person name="Vij S."/>
            <person name="Kapur A."/>
            <person name="Khurana P."/>
            <person name="Khurana P."/>
            <person name="Khurana J.P."/>
            <person name="Tyagi A.K."/>
            <person name="Gaikwad K."/>
            <person name="Singh A."/>
            <person name="Dalal V."/>
            <person name="Srivastava S."/>
            <person name="Dixit A."/>
            <person name="Pal A.K."/>
            <person name="Ghazi I.A."/>
            <person name="Yadav M."/>
            <person name="Pandit A."/>
            <person name="Bhargava A."/>
            <person name="Sureshbabu K."/>
            <person name="Batra K."/>
            <person name="Sharma T.R."/>
            <person name="Mohapatra T."/>
            <person name="Singh N.K."/>
            <person name="Messing J."/>
            <person name="Nelson A.B."/>
            <person name="Fuks G."/>
            <person name="Kavchok S."/>
            <person name="Keizer G."/>
            <person name="Linton E."/>
            <person name="Llaca V."/>
            <person name="Song R."/>
            <person name="Tanyolac B."/>
            <person name="Young S."/>
            <person name="Ho-Il K."/>
            <person name="Hahn J.H."/>
            <person name="Sangsakoo G."/>
            <person name="Vanavichit A."/>
            <person name="de Mattos Luiz.A.T."/>
            <person name="Zimmer P.D."/>
            <person name="Malone G."/>
            <person name="Dellagostin O."/>
            <person name="de Oliveira A.C."/>
            <person name="Bevan M."/>
            <person name="Bancroft I."/>
            <person name="Minx P."/>
            <person name="Cordum H."/>
            <person name="Wilson R."/>
            <person name="Cheng Z."/>
            <person name="Jin W."/>
            <person name="Jiang J."/>
            <person name="Leong S.A."/>
            <person name="Iwama H."/>
            <person name="Gojobori T."/>
            <person name="Itoh T."/>
            <person name="Niimura Y."/>
            <person name="Fujii Y."/>
            <person name="Habara T."/>
            <person name="Sakai H."/>
            <person name="Sato Y."/>
            <person name="Wilson G."/>
            <person name="Kumar K."/>
            <person name="McCouch S."/>
            <person name="Juretic N."/>
            <person name="Hoen D."/>
            <person name="Wright S."/>
            <person name="Bruskiewich R."/>
            <person name="Bureau T."/>
            <person name="Miyao A."/>
            <person name="Hirochika H."/>
            <person name="Nishikawa T."/>
            <person name="Kadowaki K."/>
            <person name="Sugiura M."/>
            <person name="Burr B."/>
            <person name="Sasaki T."/>
        </authorList>
    </citation>
    <scope>NUCLEOTIDE SEQUENCE [LARGE SCALE GENOMIC DNA]</scope>
    <source>
        <strain evidence="3">cv. Nipponbare</strain>
    </source>
</reference>
<dbReference type="Proteomes" id="UP000059680">
    <property type="component" value="Chromosome 1"/>
</dbReference>
<keyword evidence="1" id="KW-0472">Membrane</keyword>
<accession>A0A0P0V680</accession>
<dbReference type="PaxDb" id="39947-A0A0P0V680"/>
<evidence type="ECO:0000313" key="2">
    <source>
        <dbReference type="EMBL" id="BAS73568.1"/>
    </source>
</evidence>
<dbReference type="InParanoid" id="A0A0P0V680"/>
<reference evidence="2 3" key="2">
    <citation type="journal article" date="2013" name="Plant Cell Physiol.">
        <title>Rice Annotation Project Database (RAP-DB): an integrative and interactive database for rice genomics.</title>
        <authorList>
            <person name="Sakai H."/>
            <person name="Lee S.S."/>
            <person name="Tanaka T."/>
            <person name="Numa H."/>
            <person name="Kim J."/>
            <person name="Kawahara Y."/>
            <person name="Wakimoto H."/>
            <person name="Yang C.C."/>
            <person name="Iwamoto M."/>
            <person name="Abe T."/>
            <person name="Yamada Y."/>
            <person name="Muto A."/>
            <person name="Inokuchi H."/>
            <person name="Ikemura T."/>
            <person name="Matsumoto T."/>
            <person name="Sasaki T."/>
            <person name="Itoh T."/>
        </authorList>
    </citation>
    <scope>NUCLEOTIDE SEQUENCE [LARGE SCALE GENOMIC DNA]</scope>
    <source>
        <strain evidence="3">cv. Nipponbare</strain>
    </source>
</reference>
<proteinExistence type="predicted"/>
<dbReference type="Gramene" id="Os01t0665250-00">
    <property type="protein sequence ID" value="Os01t0665250-00"/>
    <property type="gene ID" value="Os01g0665250"/>
</dbReference>
<keyword evidence="1" id="KW-1133">Transmembrane helix</keyword>
<evidence type="ECO:0000256" key="1">
    <source>
        <dbReference type="SAM" id="Phobius"/>
    </source>
</evidence>
<sequence length="81" mass="8930">MTWWRSVSISSKTTYMSLKSLLDGGSIICLISTISGCRNSRSNLISRRIRAASDKCSKILCIFLIATLSPVCWSIAEQTTP</sequence>
<keyword evidence="3" id="KW-1185">Reference proteome</keyword>
<gene>
    <name evidence="2" type="ordered locus">Os01g0665250</name>
    <name evidence="2" type="ORF">OSNPB_010665250</name>
</gene>
<protein>
    <submittedName>
        <fullName evidence="2">Os01g0665250 protein</fullName>
    </submittedName>
</protein>
<keyword evidence="1" id="KW-0812">Transmembrane</keyword>
<reference evidence="2 3" key="3">
    <citation type="journal article" date="2013" name="Rice">
        <title>Improvement of the Oryza sativa Nipponbare reference genome using next generation sequence and optical map data.</title>
        <authorList>
            <person name="Kawahara Y."/>
            <person name="de la Bastide M."/>
            <person name="Hamilton J.P."/>
            <person name="Kanamori H."/>
            <person name="McCombie W.R."/>
            <person name="Ouyang S."/>
            <person name="Schwartz D.C."/>
            <person name="Tanaka T."/>
            <person name="Wu J."/>
            <person name="Zhou S."/>
            <person name="Childs K.L."/>
            <person name="Davidson R.M."/>
            <person name="Lin H."/>
            <person name="Quesada-Ocampo L."/>
            <person name="Vaillancourt B."/>
            <person name="Sakai H."/>
            <person name="Lee S.S."/>
            <person name="Kim J."/>
            <person name="Numa H."/>
            <person name="Itoh T."/>
            <person name="Buell C.R."/>
            <person name="Matsumoto T."/>
        </authorList>
    </citation>
    <scope>NUCLEOTIDE SEQUENCE [LARGE SCALE GENOMIC DNA]</scope>
    <source>
        <strain evidence="3">cv. Nipponbare</strain>
    </source>
</reference>
<feature type="transmembrane region" description="Helical" evidence="1">
    <location>
        <begin position="20"/>
        <end position="38"/>
    </location>
</feature>
<feature type="transmembrane region" description="Helical" evidence="1">
    <location>
        <begin position="59"/>
        <end position="76"/>
    </location>
</feature>
<evidence type="ECO:0000313" key="3">
    <source>
        <dbReference type="Proteomes" id="UP000059680"/>
    </source>
</evidence>